<gene>
    <name evidence="1" type="ORF">PHABIO_203</name>
</gene>
<dbReference type="EMBL" id="MF042360">
    <property type="protein sequence ID" value="ARV76834.1"/>
    <property type="molecule type" value="Genomic_DNA"/>
</dbReference>
<keyword evidence="2" id="KW-1185">Reference proteome</keyword>
<reference evidence="1 2" key="1">
    <citation type="submission" date="2017-05" db="EMBL/GenBank/DDBJ databases">
        <authorList>
            <person name="Song R."/>
            <person name="Chenine A.L."/>
            <person name="Ruprecht R.M."/>
        </authorList>
    </citation>
    <scope>NUCLEOTIDE SEQUENCE [LARGE SCALE GENOMIC DNA]</scope>
</reference>
<organism evidence="1 2">
    <name type="scientific">Pseudomonas phage Phabio</name>
    <dbReference type="NCBI Taxonomy" id="2006668"/>
    <lineage>
        <taxon>Viruses</taxon>
        <taxon>Duplodnaviria</taxon>
        <taxon>Heunggongvirae</taxon>
        <taxon>Uroviricota</taxon>
        <taxon>Caudoviricetes</taxon>
        <taxon>Chimalliviridae</taxon>
        <taxon>Phabiovirus</taxon>
        <taxon>Phabiovirus phabio</taxon>
    </lineage>
</organism>
<accession>A0A1Y0SW83</accession>
<evidence type="ECO:0000313" key="1">
    <source>
        <dbReference type="EMBL" id="ARV76834.1"/>
    </source>
</evidence>
<name>A0A1Y0SW83_9CAUD</name>
<proteinExistence type="predicted"/>
<evidence type="ECO:0000313" key="2">
    <source>
        <dbReference type="Proteomes" id="UP000225448"/>
    </source>
</evidence>
<dbReference type="SUPFAM" id="SSF50985">
    <property type="entry name" value="RCC1/BLIP-II"/>
    <property type="match status" value="1"/>
</dbReference>
<protein>
    <submittedName>
        <fullName evidence="1">Virion structural protein</fullName>
    </submittedName>
</protein>
<dbReference type="Gene3D" id="2.130.10.30">
    <property type="entry name" value="Regulator of chromosome condensation 1/beta-lactamase-inhibitor protein II"/>
    <property type="match status" value="1"/>
</dbReference>
<dbReference type="Proteomes" id="UP000225448">
    <property type="component" value="Segment"/>
</dbReference>
<dbReference type="InterPro" id="IPR009091">
    <property type="entry name" value="RCC1/BLIP-II"/>
</dbReference>
<sequence>MAYSTTNLYPEDLNGTNPLNLITNEIHNLQPPGPKDFYFIIPFAAPFFVDSLEVYNVATGAKYVEGDDYLVGHRFIEAMDSIGRPIAGSIRFLRFDIVGQVRLRYRTIGGQWGFSDQAILAELARVHLNPLRRSWGDIDVLPYSFPPFEHDQSLDTLVGSKELKAALDHIAAIMEATASGTTESHLVDYNNPHRVTKQQVMLGNVPNFSMATDEQAIASLRNDLFMNPRGTLLSIQEHALKPLNAHINATGNVHNMVPADIGLGNVPNYPAATPAQAIDPTNTTTLLTPYTGALLVQKLANDPRLDQLIIDFNNHLTAHNPHGITPAMIGTLTTQEIEQRIAQGSGGGGGDADTFGGLTPSQWEAKFPVNADINQMLTETGDIYLDKLTAINAVDMTDPITPEIIARRNATKVSWAFGGYAAYGIYNSLAEGRIVSSSSTIVGDDSFSKETFADAANRWSSDKNANYFIEGNGSLQVWGSEAVKPPAGYLSESFNPANASKIVKASKDYVWLVNASNKLFRFDRAGTTTPELPSDEILDLIIGNGLVDPRPVGVAETGTDWNNVTIKPIGDASWISAFNVAMVNLPVGQKYHDSRIASEYINLITYTGNVPDPNDPNAVDNRVYFLHIYKINYNAAITLTEVTNQIDIKNHTTNEIVKADTIRGVTQVAGSYTHFVFTKPRPNSTLCDLLSYGDNSQGQLEMLPTSAPFLSIAAGYQYTVTINRQNFVEFWGNSEDNSLFYRGGAFIPSPGTVVARPGAN</sequence>